<evidence type="ECO:0000313" key="5">
    <source>
        <dbReference type="Proteomes" id="UP001479933"/>
    </source>
</evidence>
<evidence type="ECO:0000256" key="2">
    <source>
        <dbReference type="SAM" id="MobiDB-lite"/>
    </source>
</evidence>
<evidence type="ECO:0000313" key="4">
    <source>
        <dbReference type="EMBL" id="WYY09102.1"/>
    </source>
</evidence>
<proteinExistence type="inferred from homology"/>
<evidence type="ECO:0000259" key="3">
    <source>
        <dbReference type="Pfam" id="PF02342"/>
    </source>
</evidence>
<dbReference type="RefSeq" id="WP_157086012.1">
    <property type="nucleotide sequence ID" value="NZ_CP136137.1"/>
</dbReference>
<accession>A0ABZ2U639</accession>
<dbReference type="InterPro" id="IPR003325">
    <property type="entry name" value="TerD"/>
</dbReference>
<dbReference type="PANTHER" id="PTHR32097">
    <property type="entry name" value="CAMP-BINDING PROTEIN 1-RELATED"/>
    <property type="match status" value="1"/>
</dbReference>
<comment type="similarity">
    <text evidence="1">Belongs to the CAPAB/TerDEXZ family.</text>
</comment>
<feature type="compositionally biased region" description="Polar residues" evidence="2">
    <location>
        <begin position="1"/>
        <end position="15"/>
    </location>
</feature>
<dbReference type="Pfam" id="PF02342">
    <property type="entry name" value="TerD"/>
    <property type="match status" value="1"/>
</dbReference>
<dbReference type="Proteomes" id="UP001479933">
    <property type="component" value="Chromosome"/>
</dbReference>
<dbReference type="EMBL" id="CP136137">
    <property type="protein sequence ID" value="WYY09102.1"/>
    <property type="molecule type" value="Genomic_DNA"/>
</dbReference>
<feature type="compositionally biased region" description="Low complexity" evidence="2">
    <location>
        <begin position="203"/>
        <end position="242"/>
    </location>
</feature>
<feature type="region of interest" description="Disordered" evidence="2">
    <location>
        <begin position="196"/>
        <end position="250"/>
    </location>
</feature>
<sequence>MTVASLNEVGTSSPTDGMRLSKGANLTLASADSSAETITVTVEVTADHDLTTDTSVLLLGHDGRVRSSDDLVFYNQASGADGSVRLLDRIDAGDGPTSDAIEIDLARIPADVERIVIGASIDDIERTFGDVRDATLIVSTDAGTVARYPIDGLTAERALVFGEVYRRHADWKLRAVGQGYAGGLAALVTEFGVEVDADDGVDPDAGPEGAEPSTLEPSTPDSPVTDSSTTESSTTGEPAPESANVQIKRTRRAVKLPKDWTQRTSPYLAVPAEKLPYHRAGLFPAVHAKTSVNHEQRATSILLATMEIVREFGRAVLGQVGAPGGRIESFVEPEFTVNGAQARPDGLIRVTRGASVWTALVEVKIGGRRLDAAQVNTYLTVAKANRFDAVITISPDLTPASGDWPVDPDPKLIKSVQLHHIAWEEVIAAASITLQHTGIGNRERSRVLHEFLTYAVHPASGMQVFDDMGTHWVRVRDAVKTRTISPTDSATNEVGENFDRLTRHTSLVLSALLGQRVQAIPPAEHKDAVSRARQLADSGRLFGTLRTAGLVGPVVIEADLARDRAICAVTVAAPRDGRPLTHVNWLLRQLTDVGPRTRIVAHHAGTRDTTAVLLGKALEDPTVLVPADGRSIREFTVSADKSTGTKRAGSSGGFATTVTAFVLEFYDEIACVLKAPTRS</sequence>
<reference evidence="4 5" key="1">
    <citation type="journal article" date="2023" name="Virus Evol.">
        <title>Computational host range prediction-The good, the bad, and the ugly.</title>
        <authorList>
            <person name="Howell A.A."/>
            <person name="Versoza C.J."/>
            <person name="Pfeifer S.P."/>
        </authorList>
    </citation>
    <scope>NUCLEOTIDE SEQUENCE [LARGE SCALE GENOMIC DNA]</scope>
    <source>
        <strain evidence="4 5">1610/1b</strain>
    </source>
</reference>
<protein>
    <submittedName>
        <fullName evidence="4">TerD family protein</fullName>
    </submittedName>
</protein>
<dbReference type="PANTHER" id="PTHR32097:SF4">
    <property type="entry name" value="GENERAL STRESS PROTEIN 16U"/>
    <property type="match status" value="1"/>
</dbReference>
<dbReference type="Gene3D" id="2.60.60.30">
    <property type="entry name" value="sav2460 like domains"/>
    <property type="match status" value="1"/>
</dbReference>
<dbReference type="InterPro" id="IPR051324">
    <property type="entry name" value="Stress/Tellurium_Resist"/>
</dbReference>
<organism evidence="4 5">
    <name type="scientific">Gordonia hydrophobica</name>
    <dbReference type="NCBI Taxonomy" id="40516"/>
    <lineage>
        <taxon>Bacteria</taxon>
        <taxon>Bacillati</taxon>
        <taxon>Actinomycetota</taxon>
        <taxon>Actinomycetes</taxon>
        <taxon>Mycobacteriales</taxon>
        <taxon>Gordoniaceae</taxon>
        <taxon>Gordonia</taxon>
    </lineage>
</organism>
<dbReference type="CDD" id="cd06974">
    <property type="entry name" value="TerD_like"/>
    <property type="match status" value="1"/>
</dbReference>
<evidence type="ECO:0000256" key="1">
    <source>
        <dbReference type="ARBA" id="ARBA00008775"/>
    </source>
</evidence>
<feature type="region of interest" description="Disordered" evidence="2">
    <location>
        <begin position="1"/>
        <end position="20"/>
    </location>
</feature>
<feature type="domain" description="TerD" evidence="3">
    <location>
        <begin position="18"/>
        <end position="191"/>
    </location>
</feature>
<gene>
    <name evidence="4" type="ORF">RVF87_08630</name>
</gene>
<name>A0ABZ2U639_9ACTN</name>
<keyword evidence="5" id="KW-1185">Reference proteome</keyword>